<dbReference type="NCBIfam" id="TIGR01053">
    <property type="entry name" value="LSD1"/>
    <property type="match status" value="1"/>
</dbReference>
<dbReference type="CTD" id="36346803"/>
<comment type="caution">
    <text evidence="1">The sequence shown here is derived from an EMBL/GenBank/DDBJ whole genome shotgun (WGS) entry which is preliminary data.</text>
</comment>
<keyword evidence="2" id="KW-1185">Reference proteome</keyword>
<dbReference type="GeneID" id="36346803"/>
<reference evidence="1 2" key="1">
    <citation type="journal article" date="2013" name="Nat. Genet.">
        <title>The genome of the hydatid tapeworm Echinococcus granulosus.</title>
        <authorList>
            <person name="Zheng H."/>
            <person name="Zhang W."/>
            <person name="Zhang L."/>
            <person name="Zhang Z."/>
            <person name="Li J."/>
            <person name="Lu G."/>
            <person name="Zhu Y."/>
            <person name="Wang Y."/>
            <person name="Huang Y."/>
            <person name="Liu J."/>
            <person name="Kang H."/>
            <person name="Chen J."/>
            <person name="Wang L."/>
            <person name="Chen A."/>
            <person name="Yu S."/>
            <person name="Gao Z."/>
            <person name="Jin L."/>
            <person name="Gu W."/>
            <person name="Wang Z."/>
            <person name="Zhao L."/>
            <person name="Shi B."/>
            <person name="Wen H."/>
            <person name="Lin R."/>
            <person name="Jones M.K."/>
            <person name="Brejova B."/>
            <person name="Vinar T."/>
            <person name="Zhao G."/>
            <person name="McManus D.P."/>
            <person name="Chen Z."/>
            <person name="Zhou Y."/>
            <person name="Wang S."/>
        </authorList>
    </citation>
    <scope>NUCLEOTIDE SEQUENCE [LARGE SCALE GENOMIC DNA]</scope>
</reference>
<name>W6UKN4_ECHGR</name>
<evidence type="ECO:0000313" key="1">
    <source>
        <dbReference type="EMBL" id="EUB54054.1"/>
    </source>
</evidence>
<accession>W6UKN4</accession>
<proteinExistence type="predicted"/>
<dbReference type="RefSeq" id="XP_024345250.1">
    <property type="nucleotide sequence ID" value="XM_024500337.1"/>
</dbReference>
<protein>
    <submittedName>
        <fullName evidence="1">Uncharacterized protein</fullName>
    </submittedName>
</protein>
<gene>
    <name evidence="1" type="ORF">EGR_11088</name>
</gene>
<dbReference type="AlphaFoldDB" id="W6UKN4"/>
<evidence type="ECO:0000313" key="2">
    <source>
        <dbReference type="Proteomes" id="UP000019149"/>
    </source>
</evidence>
<sequence>MSGKSGGYFMGDKNIFEANEVEPCVTSFPIFCPTSSALEQRNIVDASLPLPFLCSSCRSFLSYPNGDVVSRNRVQQIDGAIESTQLKSRSCTIPDDYLRSNMETEGFK</sequence>
<dbReference type="EMBL" id="APAU02000374">
    <property type="protein sequence ID" value="EUB54054.1"/>
    <property type="molecule type" value="Genomic_DNA"/>
</dbReference>
<organism evidence="1 2">
    <name type="scientific">Echinococcus granulosus</name>
    <name type="common">Hydatid tapeworm</name>
    <dbReference type="NCBI Taxonomy" id="6210"/>
    <lineage>
        <taxon>Eukaryota</taxon>
        <taxon>Metazoa</taxon>
        <taxon>Spiralia</taxon>
        <taxon>Lophotrochozoa</taxon>
        <taxon>Platyhelminthes</taxon>
        <taxon>Cestoda</taxon>
        <taxon>Eucestoda</taxon>
        <taxon>Cyclophyllidea</taxon>
        <taxon>Taeniidae</taxon>
        <taxon>Echinococcus</taxon>
        <taxon>Echinococcus granulosus group</taxon>
    </lineage>
</organism>
<dbReference type="KEGG" id="egl:EGR_11088"/>
<dbReference type="Proteomes" id="UP000019149">
    <property type="component" value="Unassembled WGS sequence"/>
</dbReference>